<gene>
    <name evidence="5" type="ORF">H206_02916</name>
</gene>
<dbReference type="InterPro" id="IPR010992">
    <property type="entry name" value="IHF-like_DNA-bd_dom_sf"/>
</dbReference>
<evidence type="ECO:0000313" key="5">
    <source>
        <dbReference type="EMBL" id="RWX44378.1"/>
    </source>
</evidence>
<keyword evidence="3 5" id="KW-0238">DNA-binding</keyword>
<proteinExistence type="inferred from homology"/>
<dbReference type="Pfam" id="PF00216">
    <property type="entry name" value="Bac_DNA_binding"/>
    <property type="match status" value="1"/>
</dbReference>
<dbReference type="PANTHER" id="PTHR33175:SF3">
    <property type="entry name" value="DNA-BINDING PROTEIN HU-BETA"/>
    <property type="match status" value="1"/>
</dbReference>
<dbReference type="GO" id="GO:0005829">
    <property type="term" value="C:cytosol"/>
    <property type="evidence" value="ECO:0007669"/>
    <property type="project" value="TreeGrafter"/>
</dbReference>
<dbReference type="PANTHER" id="PTHR33175">
    <property type="entry name" value="DNA-BINDING PROTEIN HU"/>
    <property type="match status" value="1"/>
</dbReference>
<dbReference type="Gene3D" id="4.10.520.10">
    <property type="entry name" value="IHF-like DNA-binding proteins"/>
    <property type="match status" value="1"/>
</dbReference>
<dbReference type="InterPro" id="IPR000119">
    <property type="entry name" value="Hist_DNA-bd"/>
</dbReference>
<accession>A0A3S3QWP0</accession>
<dbReference type="AlphaFoldDB" id="A0A3S3QWP0"/>
<comment type="caution">
    <text evidence="5">The sequence shown here is derived from an EMBL/GenBank/DDBJ whole genome shotgun (WGS) entry which is preliminary data.</text>
</comment>
<dbReference type="GO" id="GO:0030261">
    <property type="term" value="P:chromosome condensation"/>
    <property type="evidence" value="ECO:0007669"/>
    <property type="project" value="UniProtKB-KW"/>
</dbReference>
<evidence type="ECO:0000256" key="3">
    <source>
        <dbReference type="ARBA" id="ARBA00023125"/>
    </source>
</evidence>
<reference evidence="5 6" key="1">
    <citation type="submission" date="2017-01" db="EMBL/GenBank/DDBJ databases">
        <title>The cable genome- insights into the physiology and evolution of filamentous bacteria capable of sulfide oxidation via long distance electron transfer.</title>
        <authorList>
            <person name="Schreiber L."/>
            <person name="Bjerg J.T."/>
            <person name="Boggild A."/>
            <person name="Van De Vossenberg J."/>
            <person name="Meysman F."/>
            <person name="Nielsen L.P."/>
            <person name="Schramm A."/>
            <person name="Kjeldsen K.U."/>
        </authorList>
    </citation>
    <scope>NUCLEOTIDE SEQUENCE [LARGE SCALE GENOMIC DNA]</scope>
    <source>
        <strain evidence="5">MCF</strain>
    </source>
</reference>
<evidence type="ECO:0000256" key="2">
    <source>
        <dbReference type="ARBA" id="ARBA00023067"/>
    </source>
</evidence>
<dbReference type="CDD" id="cd13831">
    <property type="entry name" value="HU"/>
    <property type="match status" value="1"/>
</dbReference>
<protein>
    <submittedName>
        <fullName evidence="5">DNA-binding protein HU-beta</fullName>
    </submittedName>
</protein>
<dbReference type="PRINTS" id="PR01727">
    <property type="entry name" value="DNABINDINGHU"/>
</dbReference>
<organism evidence="5 6">
    <name type="scientific">Candidatus Electrothrix aarhusensis</name>
    <dbReference type="NCBI Taxonomy" id="1859131"/>
    <lineage>
        <taxon>Bacteria</taxon>
        <taxon>Pseudomonadati</taxon>
        <taxon>Thermodesulfobacteriota</taxon>
        <taxon>Desulfobulbia</taxon>
        <taxon>Desulfobulbales</taxon>
        <taxon>Desulfobulbaceae</taxon>
        <taxon>Candidatus Electrothrix</taxon>
    </lineage>
</organism>
<evidence type="ECO:0000256" key="1">
    <source>
        <dbReference type="ARBA" id="ARBA00010529"/>
    </source>
</evidence>
<dbReference type="Proteomes" id="UP000287853">
    <property type="component" value="Unassembled WGS sequence"/>
</dbReference>
<name>A0A3S3QWP0_9BACT</name>
<dbReference type="PROSITE" id="PS00045">
    <property type="entry name" value="HISTONE_LIKE"/>
    <property type="match status" value="1"/>
</dbReference>
<evidence type="ECO:0000313" key="6">
    <source>
        <dbReference type="Proteomes" id="UP000287853"/>
    </source>
</evidence>
<dbReference type="InterPro" id="IPR020816">
    <property type="entry name" value="Histone-like_DNA-bd_CS"/>
</dbReference>
<dbReference type="SUPFAM" id="SSF47729">
    <property type="entry name" value="IHF-like DNA-binding proteins"/>
    <property type="match status" value="1"/>
</dbReference>
<keyword evidence="6" id="KW-1185">Reference proteome</keyword>
<evidence type="ECO:0000256" key="4">
    <source>
        <dbReference type="RuleBase" id="RU003939"/>
    </source>
</evidence>
<keyword evidence="2" id="KW-0226">DNA condensation</keyword>
<sequence>MNKKELVEAMAGAADISKSAAEKALNGMLMSITEALSEGDKVTLVGFGTFSTANRAARQAKNPQTGAVMEIPAKTVAKFKPGSKLSEAVK</sequence>
<comment type="similarity">
    <text evidence="1 4">Belongs to the bacterial histone-like protein family.</text>
</comment>
<dbReference type="GO" id="GO:0030527">
    <property type="term" value="F:structural constituent of chromatin"/>
    <property type="evidence" value="ECO:0007669"/>
    <property type="project" value="InterPro"/>
</dbReference>
<dbReference type="SMART" id="SM00411">
    <property type="entry name" value="BHL"/>
    <property type="match status" value="1"/>
</dbReference>
<dbReference type="GO" id="GO:0003677">
    <property type="term" value="F:DNA binding"/>
    <property type="evidence" value="ECO:0007669"/>
    <property type="project" value="UniProtKB-KW"/>
</dbReference>
<dbReference type="EMBL" id="MTKO01000096">
    <property type="protein sequence ID" value="RWX44378.1"/>
    <property type="molecule type" value="Genomic_DNA"/>
</dbReference>